<keyword evidence="5 6" id="KW-0539">Nucleus</keyword>
<gene>
    <name evidence="8" type="ORF">MN116_004846</name>
</gene>
<comment type="subcellular location">
    <subcellularLocation>
        <location evidence="1 6">Nucleus</location>
        <location evidence="1 6">Nucleolus</location>
    </subcellularLocation>
</comment>
<dbReference type="Pfam" id="PF06102">
    <property type="entry name" value="RRP36"/>
    <property type="match status" value="1"/>
</dbReference>
<dbReference type="EMBL" id="JALJAT010000003">
    <property type="protein sequence ID" value="KAK4471416.1"/>
    <property type="molecule type" value="Genomic_DNA"/>
</dbReference>
<evidence type="ECO:0000313" key="9">
    <source>
        <dbReference type="Proteomes" id="UP001292079"/>
    </source>
</evidence>
<accession>A0AAE2D4V0</accession>
<feature type="compositionally biased region" description="Basic residues" evidence="7">
    <location>
        <begin position="158"/>
        <end position="177"/>
    </location>
</feature>
<dbReference type="AlphaFoldDB" id="A0AAE2D4V0"/>
<comment type="subunit">
    <text evidence="6">Associates with 90S and pre-40S pre-ribosomal particles.</text>
</comment>
<evidence type="ECO:0000313" key="8">
    <source>
        <dbReference type="EMBL" id="KAK4471416.1"/>
    </source>
</evidence>
<evidence type="ECO:0000256" key="1">
    <source>
        <dbReference type="ARBA" id="ARBA00004604"/>
    </source>
</evidence>
<proteinExistence type="inferred from homology"/>
<dbReference type="InterPro" id="IPR009292">
    <property type="entry name" value="RRP36"/>
</dbReference>
<evidence type="ECO:0000256" key="3">
    <source>
        <dbReference type="ARBA" id="ARBA00022517"/>
    </source>
</evidence>
<evidence type="ECO:0000256" key="7">
    <source>
        <dbReference type="SAM" id="MobiDB-lite"/>
    </source>
</evidence>
<dbReference type="PANTHER" id="PTHR21738:SF0">
    <property type="entry name" value="RIBOSOMAL RNA PROCESSING PROTEIN 36 HOMOLOG"/>
    <property type="match status" value="1"/>
</dbReference>
<evidence type="ECO:0000256" key="6">
    <source>
        <dbReference type="RuleBase" id="RU368027"/>
    </source>
</evidence>
<name>A0AAE2D4V0_SCHME</name>
<dbReference type="GO" id="GO:0005730">
    <property type="term" value="C:nucleolus"/>
    <property type="evidence" value="ECO:0007669"/>
    <property type="project" value="UniProtKB-SubCell"/>
</dbReference>
<comment type="caution">
    <text evidence="8">The sequence shown here is derived from an EMBL/GenBank/DDBJ whole genome shotgun (WGS) entry which is preliminary data.</text>
</comment>
<keyword evidence="3 6" id="KW-0690">Ribosome biogenesis</keyword>
<organism evidence="8 9">
    <name type="scientific">Schistosoma mekongi</name>
    <name type="common">Parasitic worm</name>
    <dbReference type="NCBI Taxonomy" id="38744"/>
    <lineage>
        <taxon>Eukaryota</taxon>
        <taxon>Metazoa</taxon>
        <taxon>Spiralia</taxon>
        <taxon>Lophotrochozoa</taxon>
        <taxon>Platyhelminthes</taxon>
        <taxon>Trematoda</taxon>
        <taxon>Digenea</taxon>
        <taxon>Strigeidida</taxon>
        <taxon>Schistosomatoidea</taxon>
        <taxon>Schistosomatidae</taxon>
        <taxon>Schistosoma</taxon>
    </lineage>
</organism>
<dbReference type="GO" id="GO:0000462">
    <property type="term" value="P:maturation of SSU-rRNA from tricistronic rRNA transcript (SSU-rRNA, 5.8S rRNA, LSU-rRNA)"/>
    <property type="evidence" value="ECO:0007669"/>
    <property type="project" value="TreeGrafter"/>
</dbReference>
<dbReference type="PANTHER" id="PTHR21738">
    <property type="entry name" value="RIBOSOMAL RNA PROCESSING PROTEIN 36 HOMOLOG"/>
    <property type="match status" value="1"/>
</dbReference>
<protein>
    <recommendedName>
        <fullName evidence="6">rRNA biogenesis protein RRP36</fullName>
    </recommendedName>
</protein>
<keyword evidence="9" id="KW-1185">Reference proteome</keyword>
<dbReference type="Proteomes" id="UP001292079">
    <property type="component" value="Unassembled WGS sequence"/>
</dbReference>
<sequence length="177" mass="21499">MDSNNNDDLPLQTSFKEFKKNKLFLTENLKDVYQDGIQSLNRKQKHRNDPRFDPRVNGICYVSDWDFLEDERAKVLKKLKKMLRTNLDSDKRKEISEALRLVRQRMATEKDRKFRKQFMDKIQKEQIEKLESGKSVRFVPRAELRKLVQNERLAQMSKKQKERYLNRRKRRFTSNDT</sequence>
<evidence type="ECO:0000256" key="5">
    <source>
        <dbReference type="ARBA" id="ARBA00023242"/>
    </source>
</evidence>
<evidence type="ECO:0000256" key="2">
    <source>
        <dbReference type="ARBA" id="ARBA00009418"/>
    </source>
</evidence>
<reference evidence="8" key="1">
    <citation type="submission" date="2022-04" db="EMBL/GenBank/DDBJ databases">
        <authorList>
            <person name="Xu L."/>
            <person name="Lv Z."/>
        </authorList>
    </citation>
    <scope>NUCLEOTIDE SEQUENCE</scope>
    <source>
        <strain evidence="8">LV_2022a</strain>
    </source>
</reference>
<reference evidence="8" key="2">
    <citation type="journal article" date="2023" name="Infect Dis Poverty">
        <title>Chromosome-scale genome of the human blood fluke Schistosoma mekongi and its implications for public health.</title>
        <authorList>
            <person name="Zhou M."/>
            <person name="Xu L."/>
            <person name="Xu D."/>
            <person name="Chen W."/>
            <person name="Khan J."/>
            <person name="Hu Y."/>
            <person name="Huang H."/>
            <person name="Wei H."/>
            <person name="Zhang Y."/>
            <person name="Chusongsang P."/>
            <person name="Tanasarnprasert K."/>
            <person name="Hu X."/>
            <person name="Limpanont Y."/>
            <person name="Lv Z."/>
        </authorList>
    </citation>
    <scope>NUCLEOTIDE SEQUENCE</scope>
    <source>
        <strain evidence="8">LV_2022a</strain>
    </source>
</reference>
<comment type="function">
    <text evidence="6">Component of the 90S pre-ribosome involved in the maturation of rRNAs. Required for early cleavages of the pre-RNAs in the 40S ribosomal subunit maturation pathway.</text>
</comment>
<keyword evidence="4 6" id="KW-0698">rRNA processing</keyword>
<keyword evidence="6" id="KW-0687">Ribonucleoprotein</keyword>
<dbReference type="GO" id="GO:0030686">
    <property type="term" value="C:90S preribosome"/>
    <property type="evidence" value="ECO:0007669"/>
    <property type="project" value="TreeGrafter"/>
</dbReference>
<feature type="region of interest" description="Disordered" evidence="7">
    <location>
        <begin position="150"/>
        <end position="177"/>
    </location>
</feature>
<evidence type="ECO:0000256" key="4">
    <source>
        <dbReference type="ARBA" id="ARBA00022552"/>
    </source>
</evidence>
<comment type="similarity">
    <text evidence="2 6">Belongs to the RRP36 family.</text>
</comment>